<evidence type="ECO:0000313" key="11">
    <source>
        <dbReference type="Proteomes" id="UP000254876"/>
    </source>
</evidence>
<dbReference type="Gene3D" id="2.30.30.60">
    <property type="match status" value="1"/>
</dbReference>
<sequence length="301" mass="33367">MPALIRLAFLFLHKFTIMNEGLKYIDIVLAVLKSWYVKFAELSPRLIIGILVFILFLKGSRYLSKVAVKIVNNFFPDSSKQGTAVALVGVFRFLIILMGTFISLEIMNFSGFLWKFIGSLGVAGVIAGVALKDLVSSIFSGMLVGIDKSFKVGDYITLGAHSGTVTEIGFLTTKLINDEGKKVYIPNQTIFNAPFYNITASPQRKIIFDFDLPANQDIQKAKDSILEVIKNMDKADRLESADVIFTSLKQGTFNIQVKFWIAIGANVADTKSDALVKIKEKLDQENIELSSPMSISIEKES</sequence>
<evidence type="ECO:0000256" key="6">
    <source>
        <dbReference type="ARBA" id="ARBA00023136"/>
    </source>
</evidence>
<keyword evidence="5 7" id="KW-1133">Transmembrane helix</keyword>
<evidence type="ECO:0000259" key="8">
    <source>
        <dbReference type="Pfam" id="PF00924"/>
    </source>
</evidence>
<gene>
    <name evidence="10" type="primary">mscS</name>
    <name evidence="10" type="ORF">NCTC10588_02661</name>
</gene>
<evidence type="ECO:0000256" key="4">
    <source>
        <dbReference type="ARBA" id="ARBA00022692"/>
    </source>
</evidence>
<evidence type="ECO:0000256" key="5">
    <source>
        <dbReference type="ARBA" id="ARBA00022989"/>
    </source>
</evidence>
<proteinExistence type="inferred from homology"/>
<feature type="domain" description="Mechanosensitive ion channel MscS" evidence="8">
    <location>
        <begin position="133"/>
        <end position="199"/>
    </location>
</feature>
<dbReference type="EMBL" id="UFYD01000001">
    <property type="protein sequence ID" value="STD07566.1"/>
    <property type="molecule type" value="Genomic_DNA"/>
</dbReference>
<dbReference type="GO" id="GO:0008381">
    <property type="term" value="F:mechanosensitive monoatomic ion channel activity"/>
    <property type="evidence" value="ECO:0007669"/>
    <property type="project" value="InterPro"/>
</dbReference>
<dbReference type="Pfam" id="PF00924">
    <property type="entry name" value="MS_channel_2nd"/>
    <property type="match status" value="1"/>
</dbReference>
<dbReference type="PANTHER" id="PTHR30221:SF1">
    <property type="entry name" value="SMALL-CONDUCTANCE MECHANOSENSITIVE CHANNEL"/>
    <property type="match status" value="1"/>
</dbReference>
<keyword evidence="4 7" id="KW-0812">Transmembrane</keyword>
<evidence type="ECO:0000256" key="2">
    <source>
        <dbReference type="ARBA" id="ARBA00008017"/>
    </source>
</evidence>
<dbReference type="InterPro" id="IPR011066">
    <property type="entry name" value="MscS_channel_C_sf"/>
</dbReference>
<feature type="transmembrane region" description="Helical" evidence="7">
    <location>
        <begin position="84"/>
        <end position="106"/>
    </location>
</feature>
<comment type="similarity">
    <text evidence="2">Belongs to the MscS (TC 1.A.23) family.</text>
</comment>
<evidence type="ECO:0000256" key="7">
    <source>
        <dbReference type="SAM" id="Phobius"/>
    </source>
</evidence>
<dbReference type="AlphaFoldDB" id="X5K2M2"/>
<feature type="domain" description="Mechanosensitive ion channel MscS C-terminal" evidence="9">
    <location>
        <begin position="207"/>
        <end position="289"/>
    </location>
</feature>
<dbReference type="Gene3D" id="1.10.287.1260">
    <property type="match status" value="1"/>
</dbReference>
<organism evidence="10 11">
    <name type="scientific">Elizabethkingia anophelis</name>
    <dbReference type="NCBI Taxonomy" id="1117645"/>
    <lineage>
        <taxon>Bacteria</taxon>
        <taxon>Pseudomonadati</taxon>
        <taxon>Bacteroidota</taxon>
        <taxon>Flavobacteriia</taxon>
        <taxon>Flavobacteriales</taxon>
        <taxon>Weeksellaceae</taxon>
        <taxon>Elizabethkingia</taxon>
    </lineage>
</organism>
<evidence type="ECO:0000256" key="1">
    <source>
        <dbReference type="ARBA" id="ARBA00004651"/>
    </source>
</evidence>
<dbReference type="Proteomes" id="UP000254876">
    <property type="component" value="Unassembled WGS sequence"/>
</dbReference>
<dbReference type="InterPro" id="IPR045275">
    <property type="entry name" value="MscS_archaea/bacteria_type"/>
</dbReference>
<evidence type="ECO:0000313" key="10">
    <source>
        <dbReference type="EMBL" id="STD07566.1"/>
    </source>
</evidence>
<protein>
    <submittedName>
        <fullName evidence="10">Small-conductance mechanosensitive channel</fullName>
    </submittedName>
</protein>
<comment type="caution">
    <text evidence="10">The sequence shown here is derived from an EMBL/GenBank/DDBJ whole genome shotgun (WGS) entry which is preliminary data.</text>
</comment>
<evidence type="ECO:0000259" key="9">
    <source>
        <dbReference type="Pfam" id="PF21082"/>
    </source>
</evidence>
<dbReference type="SUPFAM" id="SSF82689">
    <property type="entry name" value="Mechanosensitive channel protein MscS (YggB), C-terminal domain"/>
    <property type="match status" value="1"/>
</dbReference>
<evidence type="ECO:0000256" key="3">
    <source>
        <dbReference type="ARBA" id="ARBA00022475"/>
    </source>
</evidence>
<keyword evidence="6 7" id="KW-0472">Membrane</keyword>
<dbReference type="InterPro" id="IPR010920">
    <property type="entry name" value="LSM_dom_sf"/>
</dbReference>
<keyword evidence="3" id="KW-1003">Cell membrane</keyword>
<dbReference type="Pfam" id="PF21082">
    <property type="entry name" value="MS_channel_3rd"/>
    <property type="match status" value="1"/>
</dbReference>
<feature type="transmembrane region" description="Helical" evidence="7">
    <location>
        <begin position="112"/>
        <end position="131"/>
    </location>
</feature>
<dbReference type="InterPro" id="IPR049278">
    <property type="entry name" value="MS_channel_C"/>
</dbReference>
<reference evidence="10 11" key="1">
    <citation type="submission" date="2018-06" db="EMBL/GenBank/DDBJ databases">
        <authorList>
            <consortium name="Pathogen Informatics"/>
            <person name="Doyle S."/>
        </authorList>
    </citation>
    <scope>NUCLEOTIDE SEQUENCE [LARGE SCALE GENOMIC DNA]</scope>
    <source>
        <strain evidence="10 11">NCTC10588</strain>
    </source>
</reference>
<feature type="transmembrane region" description="Helical" evidence="7">
    <location>
        <begin position="43"/>
        <end position="63"/>
    </location>
</feature>
<name>X5K2M2_9FLAO</name>
<dbReference type="Gene3D" id="3.30.70.100">
    <property type="match status" value="1"/>
</dbReference>
<accession>X5K2M2</accession>
<dbReference type="PANTHER" id="PTHR30221">
    <property type="entry name" value="SMALL-CONDUCTANCE MECHANOSENSITIVE CHANNEL"/>
    <property type="match status" value="1"/>
</dbReference>
<dbReference type="InterPro" id="IPR023408">
    <property type="entry name" value="MscS_beta-dom_sf"/>
</dbReference>
<dbReference type="InterPro" id="IPR006685">
    <property type="entry name" value="MscS_channel_2nd"/>
</dbReference>
<dbReference type="SUPFAM" id="SSF50182">
    <property type="entry name" value="Sm-like ribonucleoproteins"/>
    <property type="match status" value="1"/>
</dbReference>
<dbReference type="GO" id="GO:0005886">
    <property type="term" value="C:plasma membrane"/>
    <property type="evidence" value="ECO:0007669"/>
    <property type="project" value="UniProtKB-SubCell"/>
</dbReference>
<comment type="subcellular location">
    <subcellularLocation>
        <location evidence="1">Cell membrane</location>
        <topology evidence="1">Multi-pass membrane protein</topology>
    </subcellularLocation>
</comment>